<gene>
    <name evidence="2" type="ORF">J5W02_10040</name>
</gene>
<dbReference type="Pfam" id="PF13154">
    <property type="entry name" value="DUF3991"/>
    <property type="match status" value="1"/>
</dbReference>
<dbReference type="InterPro" id="IPR025054">
    <property type="entry name" value="DUF3991"/>
</dbReference>
<protein>
    <submittedName>
        <fullName evidence="2">DUF3991 and TOPRIM domain-containing protein</fullName>
    </submittedName>
</protein>
<accession>A0ABS7DRE7</accession>
<organism evidence="2 3">
    <name type="scientific">Caproiciproducens faecalis</name>
    <dbReference type="NCBI Taxonomy" id="2820301"/>
    <lineage>
        <taxon>Bacteria</taxon>
        <taxon>Bacillati</taxon>
        <taxon>Bacillota</taxon>
        <taxon>Clostridia</taxon>
        <taxon>Eubacteriales</taxon>
        <taxon>Acutalibacteraceae</taxon>
        <taxon>Caproiciproducens</taxon>
    </lineage>
</organism>
<keyword evidence="3" id="KW-1185">Reference proteome</keyword>
<evidence type="ECO:0000259" key="1">
    <source>
        <dbReference type="Pfam" id="PF13154"/>
    </source>
</evidence>
<comment type="caution">
    <text evidence="2">The sequence shown here is derived from an EMBL/GenBank/DDBJ whole genome shotgun (WGS) entry which is preliminary data.</text>
</comment>
<dbReference type="RefSeq" id="WP_219965544.1">
    <property type="nucleotide sequence ID" value="NZ_JAGFNZ010000003.1"/>
</dbReference>
<dbReference type="Proteomes" id="UP000719942">
    <property type="component" value="Unassembled WGS sequence"/>
</dbReference>
<feature type="domain" description="DUF3991" evidence="1">
    <location>
        <begin position="121"/>
        <end position="193"/>
    </location>
</feature>
<sequence length="313" mass="36213">MSKFIPFTEDEIYQAAHTDIKSILEAKGEKAERSGTEWMWAANHSVKFRGHIFYDHSTGDKGTAIDFLCTFFNMRFQDAVSTLNCRDYNGIEFERSTLKKEKERRPLVLPAKSRNMKRVYAYLMQERRIDSDIISFFAHNRSLYESANTHNAVFVGYDSTDKARAAHQKGTLTEKSYRGDVNGSEKDYFFNFHGGSERLYVFEAPIDLLSFITLHKEKGWQKHNYLALGCTASPALLRFLSEYPNIHQVVLCLDNDGAGVKADAIIQETLQRLSKGMYVEDLTEEIREQLRRPYEVSVLKSVKKDWNDDLKKR</sequence>
<dbReference type="Gene3D" id="3.40.1360.10">
    <property type="match status" value="1"/>
</dbReference>
<evidence type="ECO:0000313" key="3">
    <source>
        <dbReference type="Proteomes" id="UP000719942"/>
    </source>
</evidence>
<evidence type="ECO:0000313" key="2">
    <source>
        <dbReference type="EMBL" id="MBW7573151.1"/>
    </source>
</evidence>
<dbReference type="SUPFAM" id="SSF57783">
    <property type="entry name" value="Zinc beta-ribbon"/>
    <property type="match status" value="1"/>
</dbReference>
<name>A0ABS7DRE7_9FIRM</name>
<dbReference type="EMBL" id="JAGFNZ010000003">
    <property type="protein sequence ID" value="MBW7573151.1"/>
    <property type="molecule type" value="Genomic_DNA"/>
</dbReference>
<dbReference type="Pfam" id="PF13155">
    <property type="entry name" value="Toprim_2"/>
    <property type="match status" value="1"/>
</dbReference>
<reference evidence="2 3" key="1">
    <citation type="submission" date="2021-03" db="EMBL/GenBank/DDBJ databases">
        <title>Caproiciproducens sp. nov. isolated from feces of cow.</title>
        <authorList>
            <person name="Choi J.-Y."/>
        </authorList>
    </citation>
    <scope>NUCLEOTIDE SEQUENCE [LARGE SCALE GENOMIC DNA]</scope>
    <source>
        <strain evidence="2 3">AGMB10547</strain>
    </source>
</reference>
<proteinExistence type="predicted"/>